<dbReference type="Proteomes" id="UP001054902">
    <property type="component" value="Unassembled WGS sequence"/>
</dbReference>
<feature type="region of interest" description="Disordered" evidence="1">
    <location>
        <begin position="1"/>
        <end position="24"/>
    </location>
</feature>
<keyword evidence="4" id="KW-1185">Reference proteome</keyword>
<evidence type="ECO:0000313" key="3">
    <source>
        <dbReference type="EMBL" id="GFH54966.1"/>
    </source>
</evidence>
<name>A0AAD3D1C0_9STRA</name>
<keyword evidence="2" id="KW-1133">Transmembrane helix</keyword>
<feature type="transmembrane region" description="Helical" evidence="2">
    <location>
        <begin position="64"/>
        <end position="88"/>
    </location>
</feature>
<gene>
    <name evidence="3" type="ORF">CTEN210_11442</name>
</gene>
<comment type="caution">
    <text evidence="3">The sequence shown here is derived from an EMBL/GenBank/DDBJ whole genome shotgun (WGS) entry which is preliminary data.</text>
</comment>
<proteinExistence type="predicted"/>
<protein>
    <submittedName>
        <fullName evidence="3">Uncharacterized protein</fullName>
    </submittedName>
</protein>
<evidence type="ECO:0000256" key="1">
    <source>
        <dbReference type="SAM" id="MobiDB-lite"/>
    </source>
</evidence>
<feature type="transmembrane region" description="Helical" evidence="2">
    <location>
        <begin position="108"/>
        <end position="127"/>
    </location>
</feature>
<dbReference type="PANTHER" id="PTHR36970">
    <property type="entry name" value="UNNAMED PRODUCT"/>
    <property type="match status" value="1"/>
</dbReference>
<reference evidence="3 4" key="1">
    <citation type="journal article" date="2021" name="Sci. Rep.">
        <title>The genome of the diatom Chaetoceros tenuissimus carries an ancient integrated fragment of an extant virus.</title>
        <authorList>
            <person name="Hongo Y."/>
            <person name="Kimura K."/>
            <person name="Takaki Y."/>
            <person name="Yoshida Y."/>
            <person name="Baba S."/>
            <person name="Kobayashi G."/>
            <person name="Nagasaki K."/>
            <person name="Hano T."/>
            <person name="Tomaru Y."/>
        </authorList>
    </citation>
    <scope>NUCLEOTIDE SEQUENCE [LARGE SCALE GENOMIC DNA]</scope>
    <source>
        <strain evidence="3 4">NIES-3715</strain>
    </source>
</reference>
<dbReference type="EMBL" id="BLLK01000047">
    <property type="protein sequence ID" value="GFH54966.1"/>
    <property type="molecule type" value="Genomic_DNA"/>
</dbReference>
<sequence>MVKKRRNDNKRIGLGHGAVTGSSRRVSMGQTSNFTQKVEAIVMKNQVNMVHNFWRALYSSLKIYVYYLISFETALVGLITVGLTLYWYFEKKNGNGMEGRWSGNSLDWIILGFAVITPMTTVISLAFRRREQALHEIARIQAASSQLYLMHQLPTYTLPHHRVTKKGRRDAAEITEVGFHLLNSVCSYRLPRLSELGEDLKKIGLSPSELSRARQYELFITEAIEKLRHIKTYRTPQALRAFARIFVVIIPPFYAPKFAKVAIDIHSLGIGLVFAIFAPLCLTALLESLQDLEDPFVGWISLNGIDLDEEFEQLYNHKLMNMRIRYFPHAGPFVYDSSFTRADSERINSPQYDTSFDEESGNAVDVSNHRISQMAFFKNMALVDTSLRSMQKSKKTKKTLKHGDTLETVKEDVADSSA</sequence>
<keyword evidence="2" id="KW-0812">Transmembrane</keyword>
<feature type="transmembrane region" description="Helical" evidence="2">
    <location>
        <begin position="267"/>
        <end position="286"/>
    </location>
</feature>
<feature type="transmembrane region" description="Helical" evidence="2">
    <location>
        <begin position="238"/>
        <end position="255"/>
    </location>
</feature>
<dbReference type="AlphaFoldDB" id="A0AAD3D1C0"/>
<keyword evidence="2" id="KW-0472">Membrane</keyword>
<accession>A0AAD3D1C0</accession>
<evidence type="ECO:0000313" key="4">
    <source>
        <dbReference type="Proteomes" id="UP001054902"/>
    </source>
</evidence>
<evidence type="ECO:0000256" key="2">
    <source>
        <dbReference type="SAM" id="Phobius"/>
    </source>
</evidence>
<dbReference type="PANTHER" id="PTHR36970:SF1">
    <property type="entry name" value="BESTROPHIN HOMOLOG"/>
    <property type="match status" value="1"/>
</dbReference>
<organism evidence="3 4">
    <name type="scientific">Chaetoceros tenuissimus</name>
    <dbReference type="NCBI Taxonomy" id="426638"/>
    <lineage>
        <taxon>Eukaryota</taxon>
        <taxon>Sar</taxon>
        <taxon>Stramenopiles</taxon>
        <taxon>Ochrophyta</taxon>
        <taxon>Bacillariophyta</taxon>
        <taxon>Coscinodiscophyceae</taxon>
        <taxon>Chaetocerotophycidae</taxon>
        <taxon>Chaetocerotales</taxon>
        <taxon>Chaetocerotaceae</taxon>
        <taxon>Chaetoceros</taxon>
    </lineage>
</organism>